<dbReference type="InterPro" id="IPR019554">
    <property type="entry name" value="Soluble_ligand-bd"/>
</dbReference>
<feature type="domain" description="Soluble ligand binding" evidence="4">
    <location>
        <begin position="341"/>
        <end position="392"/>
    </location>
</feature>
<feature type="region of interest" description="Disordered" evidence="2">
    <location>
        <begin position="87"/>
        <end position="118"/>
    </location>
</feature>
<dbReference type="InterPro" id="IPR049712">
    <property type="entry name" value="Poly_export"/>
</dbReference>
<name>A0A928Z5X9_9CYAN</name>
<feature type="domain" description="Polysaccharide export protein N-terminal" evidence="3">
    <location>
        <begin position="149"/>
        <end position="222"/>
    </location>
</feature>
<organism evidence="5 6">
    <name type="scientific">Romeriopsis navalis LEGE 11480</name>
    <dbReference type="NCBI Taxonomy" id="2777977"/>
    <lineage>
        <taxon>Bacteria</taxon>
        <taxon>Bacillati</taxon>
        <taxon>Cyanobacteriota</taxon>
        <taxon>Cyanophyceae</taxon>
        <taxon>Leptolyngbyales</taxon>
        <taxon>Leptolyngbyaceae</taxon>
        <taxon>Romeriopsis</taxon>
        <taxon>Romeriopsis navalis</taxon>
    </lineage>
</organism>
<dbReference type="RefSeq" id="WP_264328069.1">
    <property type="nucleotide sequence ID" value="NZ_JADEXQ010000169.1"/>
</dbReference>
<proteinExistence type="predicted"/>
<evidence type="ECO:0000256" key="2">
    <source>
        <dbReference type="SAM" id="MobiDB-lite"/>
    </source>
</evidence>
<dbReference type="GO" id="GO:0015159">
    <property type="term" value="F:polysaccharide transmembrane transporter activity"/>
    <property type="evidence" value="ECO:0007669"/>
    <property type="project" value="InterPro"/>
</dbReference>
<accession>A0A928Z5X9</accession>
<dbReference type="Pfam" id="PF10531">
    <property type="entry name" value="SLBB"/>
    <property type="match status" value="2"/>
</dbReference>
<evidence type="ECO:0000313" key="6">
    <source>
        <dbReference type="Proteomes" id="UP000625316"/>
    </source>
</evidence>
<evidence type="ECO:0000313" key="5">
    <source>
        <dbReference type="EMBL" id="MBE9033259.1"/>
    </source>
</evidence>
<evidence type="ECO:0000259" key="3">
    <source>
        <dbReference type="Pfam" id="PF02563"/>
    </source>
</evidence>
<keyword evidence="6" id="KW-1185">Reference proteome</keyword>
<comment type="caution">
    <text evidence="5">The sequence shown here is derived from an EMBL/GenBank/DDBJ whole genome shotgun (WGS) entry which is preliminary data.</text>
</comment>
<dbReference type="InterPro" id="IPR003715">
    <property type="entry name" value="Poly_export_N"/>
</dbReference>
<dbReference type="PANTHER" id="PTHR33619">
    <property type="entry name" value="POLYSACCHARIDE EXPORT PROTEIN GFCE-RELATED"/>
    <property type="match status" value="1"/>
</dbReference>
<dbReference type="Proteomes" id="UP000625316">
    <property type="component" value="Unassembled WGS sequence"/>
</dbReference>
<gene>
    <name evidence="5" type="ORF">IQ266_26345</name>
</gene>
<dbReference type="PANTHER" id="PTHR33619:SF3">
    <property type="entry name" value="POLYSACCHARIDE EXPORT PROTEIN GFCE-RELATED"/>
    <property type="match status" value="1"/>
</dbReference>
<dbReference type="AlphaFoldDB" id="A0A928Z5X9"/>
<dbReference type="EMBL" id="JADEXQ010000169">
    <property type="protein sequence ID" value="MBE9033259.1"/>
    <property type="molecule type" value="Genomic_DNA"/>
</dbReference>
<reference evidence="5" key="1">
    <citation type="submission" date="2020-10" db="EMBL/GenBank/DDBJ databases">
        <authorList>
            <person name="Castelo-Branco R."/>
            <person name="Eusebio N."/>
            <person name="Adriana R."/>
            <person name="Vieira A."/>
            <person name="Brugerolle De Fraissinette N."/>
            <person name="Rezende De Castro R."/>
            <person name="Schneider M.P."/>
            <person name="Vasconcelos V."/>
            <person name="Leao P.N."/>
        </authorList>
    </citation>
    <scope>NUCLEOTIDE SEQUENCE</scope>
    <source>
        <strain evidence="5">LEGE 11480</strain>
    </source>
</reference>
<sequence>MESLIAVEGLDGQDLDAEGLDAAAAAKKLKSAGAAKAAKAVKGKLTEAKPPLQPSVPQLPSQLQPAAGAITPSAAATSPASTIIAVPEANQPVKSPAAAASTPDYTDQPLLTKDADLGPMPLIRTPPPAGDPESWQVPDRGRPKRIRAETYKLAPGDRINVAIATVPEFSSVYQVMVDGRITLPVIGQVDVEGMTEPEAAQHIAKRYTDTQVIVKPTITVVLAEMSNLHVAVLGEVNRPGAYIAPPQNGELPRLTEIIERAGGITQQTDLKNIKIRRPMRNGRDRIVTASLWQLLMQGDLSQDVAIRDGDTIFLQTAKDIPVEVALRVGRSNVAPTEIQINVMGEVNAPGLQAVRNGTSLNQAIMQAGGFSNRAKKKKIELLRLNPNGTVTHRKIAIDLKKPIDVQLNPILQDRDVIVVDRSIGNKISDTVSKILSPFNSIFALFNTFSPFFIRQR</sequence>
<dbReference type="Pfam" id="PF02563">
    <property type="entry name" value="Poly_export"/>
    <property type="match status" value="1"/>
</dbReference>
<feature type="domain" description="Soluble ligand binding" evidence="4">
    <location>
        <begin position="230"/>
        <end position="283"/>
    </location>
</feature>
<dbReference type="Gene3D" id="3.10.560.10">
    <property type="entry name" value="Outer membrane lipoprotein wza domain like"/>
    <property type="match status" value="2"/>
</dbReference>
<evidence type="ECO:0000259" key="4">
    <source>
        <dbReference type="Pfam" id="PF10531"/>
    </source>
</evidence>
<evidence type="ECO:0000256" key="1">
    <source>
        <dbReference type="ARBA" id="ARBA00022729"/>
    </source>
</evidence>
<keyword evidence="1" id="KW-0732">Signal</keyword>
<protein>
    <submittedName>
        <fullName evidence="5">SLBB domain-containing protein</fullName>
    </submittedName>
</protein>